<sequence length="76" mass="7991">MSRGPAPKDEADGEDEWRYDVDEVGPDGRDPVDASPTAEQLPIEPGSPRAENVVFVLLGVLFAVGLIVITVFPGGG</sequence>
<dbReference type="EMBL" id="AOLO01000007">
    <property type="protein sequence ID" value="EMA02232.1"/>
    <property type="molecule type" value="Genomic_DNA"/>
</dbReference>
<feature type="compositionally biased region" description="Basic and acidic residues" evidence="1">
    <location>
        <begin position="1"/>
        <end position="32"/>
    </location>
</feature>
<dbReference type="EMBL" id="CP001868">
    <property type="protein sequence ID" value="AFK18495.1"/>
    <property type="molecule type" value="Genomic_DNA"/>
</dbReference>
<dbReference type="OrthoDB" id="266213at2157"/>
<accession>I3R2N5</accession>
<proteinExistence type="predicted"/>
<dbReference type="GeneID" id="40156129"/>
<evidence type="ECO:0000313" key="7">
    <source>
        <dbReference type="EMBL" id="QCQ74999.1"/>
    </source>
</evidence>
<dbReference type="Proteomes" id="UP000027075">
    <property type="component" value="Chromosome"/>
</dbReference>
<reference evidence="7 11" key="6">
    <citation type="submission" date="2019-04" db="EMBL/GenBank/DDBJ databases">
        <title>Methylomes of two halophilic Archaea, Haloarcula marismortui and Haloferax mediterranei.</title>
        <authorList>
            <person name="DasSarma S."/>
            <person name="DasSarma P."/>
            <person name="DasSarma S."/>
            <person name="Fomenkov A."/>
            <person name="Vincze T."/>
            <person name="Anton B.P."/>
            <person name="Roberts R.J."/>
        </authorList>
    </citation>
    <scope>NUCLEOTIDE SEQUENCE [LARGE SCALE GENOMIC DNA]</scope>
    <source>
        <strain evidence="7">ATCC 33500</strain>
        <strain evidence="11">ATCC 33500 / DSM 1411 / JCM 8866 / NBRC 14739 / NCIMB 2177 / R-4</strain>
    </source>
</reference>
<organism evidence="4 8">
    <name type="scientific">Haloferax mediterranei (strain ATCC 33500 / DSM 1411 / JCM 8866 / NBRC 14739 / NCIMB 2177 / R-4)</name>
    <name type="common">Halobacterium mediterranei</name>
    <dbReference type="NCBI Taxonomy" id="523841"/>
    <lineage>
        <taxon>Archaea</taxon>
        <taxon>Methanobacteriati</taxon>
        <taxon>Methanobacteriota</taxon>
        <taxon>Stenosarchaea group</taxon>
        <taxon>Halobacteria</taxon>
        <taxon>Halobacteriales</taxon>
        <taxon>Haloferacaceae</taxon>
        <taxon>Haloferax</taxon>
    </lineage>
</organism>
<dbReference type="InterPro" id="IPR055736">
    <property type="entry name" value="DUF7312"/>
</dbReference>
<reference evidence="5 10" key="4">
    <citation type="submission" date="2014-04" db="EMBL/GenBank/DDBJ databases">
        <title>Transcriptional profiles of Haloferax mediterranei on the basis of nitrogen availability.</title>
        <authorList>
            <person name="Bautista V."/>
        </authorList>
    </citation>
    <scope>NUCLEOTIDE SEQUENCE [LARGE SCALE GENOMIC DNA]</scope>
    <source>
        <strain evidence="5">ATCC 33500</strain>
        <strain evidence="10">ATCC 33500 / DSM 1411 / JCM 8866 / NBRC 14739 / NCIMB 2177 / R-4</strain>
    </source>
</reference>
<name>I3R2N5_HALMT</name>
<dbReference type="EMBL" id="CP039139">
    <property type="protein sequence ID" value="QCQ74999.1"/>
    <property type="molecule type" value="Genomic_DNA"/>
</dbReference>
<dbReference type="PATRIC" id="fig|523841.21.peg.1335"/>
<reference evidence="4" key="5">
    <citation type="submission" date="2014-05" db="EMBL/GenBank/DDBJ databases">
        <authorList>
            <person name="Wang L."/>
            <person name="Yang H."/>
            <person name="Xiang H."/>
        </authorList>
    </citation>
    <scope>NUCLEOTIDE SEQUENCE</scope>
    <source>
        <strain evidence="4">CGMCC 1.2087</strain>
    </source>
</reference>
<dbReference type="Proteomes" id="UP000006469">
    <property type="component" value="Chromosome"/>
</dbReference>
<dbReference type="EMBL" id="CP007551">
    <property type="protein sequence ID" value="AHZ22125.1"/>
    <property type="molecule type" value="Genomic_DNA"/>
</dbReference>
<evidence type="ECO:0000313" key="11">
    <source>
        <dbReference type="Proteomes" id="UP000299011"/>
    </source>
</evidence>
<dbReference type="Proteomes" id="UP000299011">
    <property type="component" value="Chromosome"/>
</dbReference>
<dbReference type="Pfam" id="PF23994">
    <property type="entry name" value="DUF7312"/>
    <property type="match status" value="1"/>
</dbReference>
<evidence type="ECO:0000313" key="4">
    <source>
        <dbReference type="EMBL" id="AFK18495.1"/>
    </source>
</evidence>
<feature type="transmembrane region" description="Helical" evidence="2">
    <location>
        <begin position="53"/>
        <end position="72"/>
    </location>
</feature>
<evidence type="ECO:0000313" key="9">
    <source>
        <dbReference type="Proteomes" id="UP000011603"/>
    </source>
</evidence>
<reference evidence="4" key="1">
    <citation type="journal article" date="2012" name="Appl. Environ. Microbiol.">
        <title>Identification of the haloarchaeal phasin (PhaP) that functions in polyhydroxyalkanoate accumulation and granule formation in Haloferax mediterranei.</title>
        <authorList>
            <person name="Cai S."/>
            <person name="Cai L."/>
            <person name="Liu H."/>
            <person name="Liu X."/>
            <person name="Han J."/>
            <person name="Zhou J."/>
            <person name="Xiang H."/>
        </authorList>
    </citation>
    <scope>NUCLEOTIDE SEQUENCE</scope>
    <source>
        <strain evidence="4">CGMCC 1.2087</strain>
    </source>
</reference>
<keyword evidence="9" id="KW-1185">Reference proteome</keyword>
<dbReference type="AlphaFoldDB" id="I3R2N5"/>
<evidence type="ECO:0000259" key="3">
    <source>
        <dbReference type="Pfam" id="PF23994"/>
    </source>
</evidence>
<keyword evidence="2" id="KW-0812">Transmembrane</keyword>
<evidence type="ECO:0000313" key="6">
    <source>
        <dbReference type="EMBL" id="EMA02232.1"/>
    </source>
</evidence>
<dbReference type="Proteomes" id="UP000011603">
    <property type="component" value="Unassembled WGS sequence"/>
</dbReference>
<evidence type="ECO:0000313" key="10">
    <source>
        <dbReference type="Proteomes" id="UP000027075"/>
    </source>
</evidence>
<dbReference type="STRING" id="523841.HFX_0772"/>
<keyword evidence="2" id="KW-0472">Membrane</keyword>
<dbReference type="HOGENOM" id="CLU_2645763_0_0_2"/>
<feature type="domain" description="DUF7312" evidence="3">
    <location>
        <begin position="14"/>
        <end position="68"/>
    </location>
</feature>
<dbReference type="KEGG" id="hme:HFX_0772"/>
<gene>
    <name evidence="4" type="ordered locus">HFX_0772</name>
    <name evidence="5" type="ORF">BM92_05380</name>
    <name evidence="6" type="ORF">C439_06615</name>
    <name evidence="7" type="ORF">E6P09_06890</name>
</gene>
<evidence type="ECO:0000256" key="2">
    <source>
        <dbReference type="SAM" id="Phobius"/>
    </source>
</evidence>
<reference evidence="4 8" key="2">
    <citation type="journal article" date="2012" name="J. Bacteriol.">
        <title>Complete genome sequence of the metabolically versatile halophilic archaeon Haloferax mediterranei, a poly(3-hydroxybutyrate-co-3-hydroxyvalerate) producer.</title>
        <authorList>
            <person name="Han J."/>
            <person name="Zhang F."/>
            <person name="Hou J."/>
            <person name="Liu X."/>
            <person name="Li M."/>
            <person name="Liu H."/>
            <person name="Cai L."/>
            <person name="Zhang B."/>
            <person name="Chen Y."/>
            <person name="Zhou J."/>
            <person name="Hu S."/>
            <person name="Xiang H."/>
        </authorList>
    </citation>
    <scope>NUCLEOTIDE SEQUENCE [LARGE SCALE GENOMIC DNA]</scope>
    <source>
        <strain evidence="8">ATCC 33500 / DSM 1411 / JCM 8866 / NBRC 14739 / NCIMB 2177 / R-4</strain>
        <strain evidence="4">CGMCC 1.2087</strain>
    </source>
</reference>
<evidence type="ECO:0000256" key="1">
    <source>
        <dbReference type="SAM" id="MobiDB-lite"/>
    </source>
</evidence>
<keyword evidence="2" id="KW-1133">Transmembrane helix</keyword>
<evidence type="ECO:0000313" key="5">
    <source>
        <dbReference type="EMBL" id="AHZ22125.1"/>
    </source>
</evidence>
<protein>
    <recommendedName>
        <fullName evidence="3">DUF7312 domain-containing protein</fullName>
    </recommendedName>
</protein>
<evidence type="ECO:0000313" key="8">
    <source>
        <dbReference type="Proteomes" id="UP000006469"/>
    </source>
</evidence>
<reference evidence="6 9" key="3">
    <citation type="journal article" date="2014" name="PLoS Genet.">
        <title>Phylogenetically driven sequencing of extremely halophilic archaea reveals strategies for static and dynamic osmo-response.</title>
        <authorList>
            <person name="Becker E.A."/>
            <person name="Seitzer P.M."/>
            <person name="Tritt A."/>
            <person name="Larsen D."/>
            <person name="Krusor M."/>
            <person name="Yao A.I."/>
            <person name="Wu D."/>
            <person name="Madern D."/>
            <person name="Eisen J.A."/>
            <person name="Darling A.E."/>
            <person name="Facciotti M.T."/>
        </authorList>
    </citation>
    <scope>NUCLEOTIDE SEQUENCE [LARGE SCALE GENOMIC DNA]</scope>
    <source>
        <strain evidence="6">ATCC 33500</strain>
        <strain evidence="9">ATCC 33500 / DSM 1411 / JCM 8866 / NBRC 14739 / NCIMB 2177 / R-4</strain>
    </source>
</reference>
<feature type="region of interest" description="Disordered" evidence="1">
    <location>
        <begin position="1"/>
        <end position="46"/>
    </location>
</feature>
<dbReference type="RefSeq" id="WP_004057458.1">
    <property type="nucleotide sequence ID" value="NC_017941.2"/>
</dbReference>
<dbReference type="eggNOG" id="arCOG09213">
    <property type="taxonomic scope" value="Archaea"/>
</dbReference>
<dbReference type="PaxDb" id="523841-HFX_0772"/>